<evidence type="ECO:0000259" key="16">
    <source>
        <dbReference type="Pfam" id="PF00905"/>
    </source>
</evidence>
<dbReference type="GO" id="GO:0030288">
    <property type="term" value="C:outer membrane-bounded periplasmic space"/>
    <property type="evidence" value="ECO:0007669"/>
    <property type="project" value="TreeGrafter"/>
</dbReference>
<dbReference type="EMBL" id="CP002382">
    <property type="protein sequence ID" value="AEP09148.1"/>
    <property type="molecule type" value="Genomic_DNA"/>
</dbReference>
<dbReference type="PANTHER" id="PTHR32282">
    <property type="entry name" value="BINDING PROTEIN TRANSPEPTIDASE, PUTATIVE-RELATED"/>
    <property type="match status" value="1"/>
</dbReference>
<keyword evidence="9" id="KW-0133">Cell shape</keyword>
<feature type="domain" description="Glycosyl transferase family 51" evidence="17">
    <location>
        <begin position="80"/>
        <end position="253"/>
    </location>
</feature>
<evidence type="ECO:0000256" key="11">
    <source>
        <dbReference type="ARBA" id="ARBA00023268"/>
    </source>
</evidence>
<dbReference type="InterPro" id="IPR036950">
    <property type="entry name" value="PBP_transglycosylase"/>
</dbReference>
<evidence type="ECO:0000256" key="9">
    <source>
        <dbReference type="ARBA" id="ARBA00022960"/>
    </source>
</evidence>
<dbReference type="GO" id="GO:0071555">
    <property type="term" value="P:cell wall organization"/>
    <property type="evidence" value="ECO:0007669"/>
    <property type="project" value="UniProtKB-KW"/>
</dbReference>
<dbReference type="InterPro" id="IPR001460">
    <property type="entry name" value="PCN-bd_Tpept"/>
</dbReference>
<evidence type="ECO:0000259" key="17">
    <source>
        <dbReference type="Pfam" id="PF00912"/>
    </source>
</evidence>
<dbReference type="InterPro" id="IPR050396">
    <property type="entry name" value="Glycosyltr_51/Transpeptidase"/>
</dbReference>
<evidence type="ECO:0000256" key="10">
    <source>
        <dbReference type="ARBA" id="ARBA00022984"/>
    </source>
</evidence>
<evidence type="ECO:0000256" key="14">
    <source>
        <dbReference type="ARBA" id="ARBA00049902"/>
    </source>
</evidence>
<gene>
    <name evidence="18" type="ordered locus">MICA_814</name>
</gene>
<dbReference type="GO" id="GO:0008955">
    <property type="term" value="F:peptidoglycan glycosyltransferase activity"/>
    <property type="evidence" value="ECO:0007669"/>
    <property type="project" value="UniProtKB-EC"/>
</dbReference>
<keyword evidence="6" id="KW-0328">Glycosyltransferase</keyword>
<evidence type="ECO:0000256" key="7">
    <source>
        <dbReference type="ARBA" id="ARBA00022679"/>
    </source>
</evidence>
<dbReference type="Gene3D" id="3.40.710.10">
    <property type="entry name" value="DD-peptidase/beta-lactamase superfamily"/>
    <property type="match status" value="1"/>
</dbReference>
<dbReference type="RefSeq" id="WP_014102371.1">
    <property type="nucleotide sequence ID" value="NC_016026.1"/>
</dbReference>
<dbReference type="GO" id="GO:0009002">
    <property type="term" value="F:serine-type D-Ala-D-Ala carboxypeptidase activity"/>
    <property type="evidence" value="ECO:0007669"/>
    <property type="project" value="UniProtKB-EC"/>
</dbReference>
<keyword evidence="7" id="KW-0808">Transferase</keyword>
<evidence type="ECO:0000256" key="8">
    <source>
        <dbReference type="ARBA" id="ARBA00022801"/>
    </source>
</evidence>
<keyword evidence="11" id="KW-0511">Multifunctional enzyme</keyword>
<dbReference type="Proteomes" id="UP000009286">
    <property type="component" value="Chromosome"/>
</dbReference>
<protein>
    <submittedName>
        <fullName evidence="18">Penicillin-binding, 1A family protein</fullName>
    </submittedName>
</protein>
<dbReference type="GO" id="GO:0008360">
    <property type="term" value="P:regulation of cell shape"/>
    <property type="evidence" value="ECO:0007669"/>
    <property type="project" value="UniProtKB-KW"/>
</dbReference>
<evidence type="ECO:0000256" key="6">
    <source>
        <dbReference type="ARBA" id="ARBA00022676"/>
    </source>
</evidence>
<evidence type="ECO:0000256" key="4">
    <source>
        <dbReference type="ARBA" id="ARBA00022645"/>
    </source>
</evidence>
<dbReference type="KEGG" id="mai:MICA_814"/>
<name>G2KRA1_MICAA</name>
<evidence type="ECO:0000256" key="15">
    <source>
        <dbReference type="SAM" id="MobiDB-lite"/>
    </source>
</evidence>
<feature type="compositionally biased region" description="Basic residues" evidence="15">
    <location>
        <begin position="1"/>
        <end position="21"/>
    </location>
</feature>
<evidence type="ECO:0000313" key="18">
    <source>
        <dbReference type="EMBL" id="AEP09148.1"/>
    </source>
</evidence>
<keyword evidence="5" id="KW-0645">Protease</keyword>
<evidence type="ECO:0000256" key="1">
    <source>
        <dbReference type="ARBA" id="ARBA00004752"/>
    </source>
</evidence>
<comment type="catalytic activity">
    <reaction evidence="13">
        <text>Preferential cleavage: (Ac)2-L-Lys-D-Ala-|-D-Ala. Also transpeptidation of peptidyl-alanyl moieties that are N-acyl substituents of D-alanine.</text>
        <dbReference type="EC" id="3.4.16.4"/>
    </reaction>
</comment>
<dbReference type="Gene3D" id="1.10.3810.10">
    <property type="entry name" value="Biosynthetic peptidoglycan transglycosylase-like"/>
    <property type="match status" value="1"/>
</dbReference>
<feature type="region of interest" description="Disordered" evidence="15">
    <location>
        <begin position="1"/>
        <end position="22"/>
    </location>
</feature>
<dbReference type="GO" id="GO:0008658">
    <property type="term" value="F:penicillin binding"/>
    <property type="evidence" value="ECO:0007669"/>
    <property type="project" value="InterPro"/>
</dbReference>
<keyword evidence="19" id="KW-1185">Reference proteome</keyword>
<dbReference type="OrthoDB" id="9766909at2"/>
<comment type="catalytic activity">
    <reaction evidence="14">
        <text>[GlcNAc-(1-&gt;4)-Mur2Ac(oyl-L-Ala-gamma-D-Glu-L-Lys-D-Ala-D-Ala)](n)-di-trans,octa-cis-undecaprenyl diphosphate + beta-D-GlcNAc-(1-&gt;4)-Mur2Ac(oyl-L-Ala-gamma-D-Glu-L-Lys-D-Ala-D-Ala)-di-trans,octa-cis-undecaprenyl diphosphate = [GlcNAc-(1-&gt;4)-Mur2Ac(oyl-L-Ala-gamma-D-Glu-L-Lys-D-Ala-D-Ala)](n+1)-di-trans,octa-cis-undecaprenyl diphosphate + di-trans,octa-cis-undecaprenyl diphosphate + H(+)</text>
        <dbReference type="Rhea" id="RHEA:23708"/>
        <dbReference type="Rhea" id="RHEA-COMP:9602"/>
        <dbReference type="Rhea" id="RHEA-COMP:9603"/>
        <dbReference type="ChEBI" id="CHEBI:15378"/>
        <dbReference type="ChEBI" id="CHEBI:58405"/>
        <dbReference type="ChEBI" id="CHEBI:60033"/>
        <dbReference type="ChEBI" id="CHEBI:78435"/>
        <dbReference type="EC" id="2.4.99.28"/>
    </reaction>
</comment>
<comment type="similarity">
    <text evidence="2">In the C-terminal section; belongs to the transpeptidase family.</text>
</comment>
<evidence type="ECO:0000256" key="12">
    <source>
        <dbReference type="ARBA" id="ARBA00023316"/>
    </source>
</evidence>
<keyword evidence="12" id="KW-0961">Cell wall biogenesis/degradation</keyword>
<proteinExistence type="inferred from homology"/>
<dbReference type="InterPro" id="IPR001264">
    <property type="entry name" value="Glyco_trans_51"/>
</dbReference>
<evidence type="ECO:0000256" key="13">
    <source>
        <dbReference type="ARBA" id="ARBA00034000"/>
    </source>
</evidence>
<dbReference type="SUPFAM" id="SSF53955">
    <property type="entry name" value="Lysozyme-like"/>
    <property type="match status" value="1"/>
</dbReference>
<evidence type="ECO:0000256" key="3">
    <source>
        <dbReference type="ARBA" id="ARBA00007739"/>
    </source>
</evidence>
<dbReference type="AlphaFoldDB" id="G2KRA1"/>
<dbReference type="eggNOG" id="COG0744">
    <property type="taxonomic scope" value="Bacteria"/>
</dbReference>
<keyword evidence="8" id="KW-0378">Hydrolase</keyword>
<dbReference type="UniPathway" id="UPA00219"/>
<dbReference type="NCBIfam" id="TIGR02074">
    <property type="entry name" value="PBP_1a_fam"/>
    <property type="match status" value="1"/>
</dbReference>
<sequence length="687" mass="75278">MAKKKTSQKSTTRKSTRSRKSRPQEGLLSRALRWCLVAGLWGFIALSLVIAWYGAELPKLIDKPDFERKAAITIRDDRGEMVARYGELKGVNVTVAELPPDLIHAVLAIEDRRFYYHFGIDPIGMLRATARNITAGRVVQGGSTITQQLAKNLFLSRERTYKRKIQEAMLAVWLEQKLTKDEILSAYLNRVYLGAGTFGVEAAAQTYFNKSAREMNLRESATIAGLLKAPSKYSPHSNPSLARERADTVIMAMRDAGYLSDAQTKGATEQAPAPLRKPTGGDIVRYYSDWVMSDLADMIGTPNTDLIVDTTLDAGVQRAAEEALTKALRNEDAAEKKVSQGAIVVMDYSGAVLAMVGGTDYGLSQFNRAVQSYRQPGSSFKPIVYLTALENGMNRNSIVVDEPIRTGKYRPTNFKGEYYGEIPLYAALAYSLNTIAYQLTKHFGVDSVIDMARRLGIEAPLNRDLSLSLGSAGIPLIQMVSAYATIGNQGSLVQPYAIRRVRDKDGRLIYERSSRIVRGRSVVDPRLTQELAGMMTGVLEFGTGQGAKVPYPAAGKTGTSQDFRDAWFIGFTDTYIAGVWVGNDDNTSMKRVTGGSYPARIWRETIMGAYNARGGGGFMSSLSPAPVTEFDPNAENSSDSAFGDLISNLLSAPATNDQPRTGIFGGSTYQATRANEEGRKSDWSFND</sequence>
<dbReference type="Pfam" id="PF00912">
    <property type="entry name" value="Transgly"/>
    <property type="match status" value="1"/>
</dbReference>
<comment type="pathway">
    <text evidence="1">Cell wall biogenesis; peptidoglycan biosynthesis.</text>
</comment>
<dbReference type="HOGENOM" id="CLU_006354_2_4_5"/>
<evidence type="ECO:0000313" key="19">
    <source>
        <dbReference type="Proteomes" id="UP000009286"/>
    </source>
</evidence>
<dbReference type="InterPro" id="IPR023346">
    <property type="entry name" value="Lysozyme-like_dom_sf"/>
</dbReference>
<keyword evidence="4" id="KW-0121">Carboxypeptidase</keyword>
<dbReference type="STRING" id="856793.MICA_814"/>
<dbReference type="GO" id="GO:0009252">
    <property type="term" value="P:peptidoglycan biosynthetic process"/>
    <property type="evidence" value="ECO:0007669"/>
    <property type="project" value="UniProtKB-UniPathway"/>
</dbReference>
<dbReference type="GO" id="GO:0006508">
    <property type="term" value="P:proteolysis"/>
    <property type="evidence" value="ECO:0007669"/>
    <property type="project" value="UniProtKB-KW"/>
</dbReference>
<dbReference type="FunFam" id="1.10.3810.10:FF:000001">
    <property type="entry name" value="Penicillin-binding protein 1A"/>
    <property type="match status" value="1"/>
</dbReference>
<accession>G2KRA1</accession>
<dbReference type="Pfam" id="PF00905">
    <property type="entry name" value="Transpeptidase"/>
    <property type="match status" value="1"/>
</dbReference>
<comment type="similarity">
    <text evidence="3">In the N-terminal section; belongs to the glycosyltransferase 51 family.</text>
</comment>
<organism evidence="18 19">
    <name type="scientific">Micavibrio aeruginosavorus (strain ARL-13)</name>
    <dbReference type="NCBI Taxonomy" id="856793"/>
    <lineage>
        <taxon>Bacteria</taxon>
        <taxon>Pseudomonadati</taxon>
        <taxon>Bdellovibrionota</taxon>
        <taxon>Bdellovibrionia</taxon>
        <taxon>Bdellovibrionales</taxon>
        <taxon>Pseudobdellovibrionaceae</taxon>
        <taxon>Micavibrio</taxon>
    </lineage>
</organism>
<evidence type="ECO:0000256" key="5">
    <source>
        <dbReference type="ARBA" id="ARBA00022670"/>
    </source>
</evidence>
<feature type="compositionally biased region" description="Basic and acidic residues" evidence="15">
    <location>
        <begin position="674"/>
        <end position="687"/>
    </location>
</feature>
<dbReference type="InterPro" id="IPR012338">
    <property type="entry name" value="Beta-lactam/transpept-like"/>
</dbReference>
<evidence type="ECO:0000256" key="2">
    <source>
        <dbReference type="ARBA" id="ARBA00007090"/>
    </source>
</evidence>
<feature type="region of interest" description="Disordered" evidence="15">
    <location>
        <begin position="656"/>
        <end position="687"/>
    </location>
</feature>
<reference evidence="18 19" key="1">
    <citation type="journal article" date="2011" name="BMC Genomics">
        <title>Genomic insights into an obligate epibiotic bacterial predator: Micavibrio aeruginosavorus ARL-13.</title>
        <authorList>
            <person name="Wang Z."/>
            <person name="Kadouri D."/>
            <person name="Wu M."/>
        </authorList>
    </citation>
    <scope>NUCLEOTIDE SEQUENCE [LARGE SCALE GENOMIC DNA]</scope>
    <source>
        <strain evidence="18 19">ARL-13</strain>
    </source>
</reference>
<keyword evidence="10" id="KW-0573">Peptidoglycan synthesis</keyword>
<dbReference type="PANTHER" id="PTHR32282:SF33">
    <property type="entry name" value="PEPTIDOGLYCAN GLYCOSYLTRANSFERASE"/>
    <property type="match status" value="1"/>
</dbReference>
<feature type="domain" description="Penicillin-binding protein transpeptidase" evidence="16">
    <location>
        <begin position="341"/>
        <end position="574"/>
    </location>
</feature>
<dbReference type="SUPFAM" id="SSF56601">
    <property type="entry name" value="beta-lactamase/transpeptidase-like"/>
    <property type="match status" value="1"/>
</dbReference>